<reference evidence="1" key="1">
    <citation type="submission" date="2021-08" db="EMBL/GenBank/DDBJ databases">
        <title>Hoeflea bacterium WL0058 sp. nov., isolated from the sediment.</title>
        <authorList>
            <person name="Wang L."/>
            <person name="Zhang D."/>
        </authorList>
    </citation>
    <scope>NUCLEOTIDE SEQUENCE</scope>
    <source>
        <strain evidence="1">WL0058</strain>
    </source>
</reference>
<sequence length="86" mass="9998">MEKTVTAVVQRFPHLKDEILRLVKLSETFQEVCQDYLDAAEAFDWWSKASDAAARDVRRAEYRILVDDLAREIQQMLNAQRPDSSV</sequence>
<gene>
    <name evidence="1" type="ORF">K1W69_10905</name>
</gene>
<dbReference type="RefSeq" id="WP_220228386.1">
    <property type="nucleotide sequence ID" value="NZ_JAICBX010000002.1"/>
</dbReference>
<protein>
    <submittedName>
        <fullName evidence="1">Uncharacterized protein</fullName>
    </submittedName>
</protein>
<evidence type="ECO:0000313" key="2">
    <source>
        <dbReference type="Proteomes" id="UP001196509"/>
    </source>
</evidence>
<organism evidence="1 2">
    <name type="scientific">Flavimaribacter sediminis</name>
    <dbReference type="NCBI Taxonomy" id="2865987"/>
    <lineage>
        <taxon>Bacteria</taxon>
        <taxon>Pseudomonadati</taxon>
        <taxon>Pseudomonadota</taxon>
        <taxon>Alphaproteobacteria</taxon>
        <taxon>Hyphomicrobiales</taxon>
        <taxon>Rhizobiaceae</taxon>
        <taxon>Flavimaribacter</taxon>
    </lineage>
</organism>
<proteinExistence type="predicted"/>
<dbReference type="AlphaFoldDB" id="A0AAE2ZMZ7"/>
<comment type="caution">
    <text evidence="1">The sequence shown here is derived from an EMBL/GenBank/DDBJ whole genome shotgun (WGS) entry which is preliminary data.</text>
</comment>
<name>A0AAE2ZMZ7_9HYPH</name>
<dbReference type="Proteomes" id="UP001196509">
    <property type="component" value="Unassembled WGS sequence"/>
</dbReference>
<dbReference type="EMBL" id="JAICBX010000002">
    <property type="protein sequence ID" value="MBW8637696.1"/>
    <property type="molecule type" value="Genomic_DNA"/>
</dbReference>
<accession>A0AAE2ZMZ7</accession>
<evidence type="ECO:0000313" key="1">
    <source>
        <dbReference type="EMBL" id="MBW8637696.1"/>
    </source>
</evidence>
<keyword evidence="2" id="KW-1185">Reference proteome</keyword>